<dbReference type="HOGENOM" id="CLU_1370280_0_0_7"/>
<dbReference type="Proteomes" id="UP000004662">
    <property type="component" value="Chromosome"/>
</dbReference>
<dbReference type="OrthoDB" id="5455710at2"/>
<dbReference type="InterPro" id="IPR029057">
    <property type="entry name" value="PRTase-like"/>
</dbReference>
<dbReference type="RefSeq" id="WP_009180153.1">
    <property type="nucleotide sequence ID" value="NZ_CM001368.1"/>
</dbReference>
<accession>G7Q3T2</accession>
<keyword evidence="1" id="KW-0808">Transferase</keyword>
<dbReference type="Gene3D" id="3.40.50.2020">
    <property type="match status" value="1"/>
</dbReference>
<evidence type="ECO:0000313" key="1">
    <source>
        <dbReference type="EMBL" id="EHJ46722.1"/>
    </source>
</evidence>
<dbReference type="GO" id="GO:0016757">
    <property type="term" value="F:glycosyltransferase activity"/>
    <property type="evidence" value="ECO:0007669"/>
    <property type="project" value="UniProtKB-KW"/>
</dbReference>
<keyword evidence="1" id="KW-0328">Glycosyltransferase</keyword>
<name>G7Q3T2_9BACT</name>
<keyword evidence="2" id="KW-1185">Reference proteome</keyword>
<dbReference type="STRING" id="694327.DFW101_0705"/>
<sequence>MDTQAALRDALWEGGAVTVSPEPVTLKSGRRSHVYITLRHFVCEPANRTLLGDVFGTWLGDRPVALGTVASLLSPVLAGAFAGRFGLPLVLFRPDASEKGLAGSVFGRAAVLPVVLVDDVLTSGGTAKAAAGALAASGAAAPSLFVFVDKRSAGLRTAFPLAVAAPLTLEELLRHGIRSGRLSGEAVPWAEEELAFLAQ</sequence>
<organism evidence="1 2">
    <name type="scientific">Solidesulfovibrio carbinoliphilus subsp. oakridgensis</name>
    <dbReference type="NCBI Taxonomy" id="694327"/>
    <lineage>
        <taxon>Bacteria</taxon>
        <taxon>Pseudomonadati</taxon>
        <taxon>Thermodesulfobacteriota</taxon>
        <taxon>Desulfovibrionia</taxon>
        <taxon>Desulfovibrionales</taxon>
        <taxon>Desulfovibrionaceae</taxon>
        <taxon>Solidesulfovibrio</taxon>
    </lineage>
</organism>
<dbReference type="SUPFAM" id="SSF53271">
    <property type="entry name" value="PRTase-like"/>
    <property type="match status" value="1"/>
</dbReference>
<proteinExistence type="predicted"/>
<evidence type="ECO:0000313" key="2">
    <source>
        <dbReference type="Proteomes" id="UP000004662"/>
    </source>
</evidence>
<gene>
    <name evidence="1" type="ORF">DFW101_0705</name>
</gene>
<protein>
    <submittedName>
        <fullName evidence="1">Phosphoribosyltransferase</fullName>
    </submittedName>
</protein>
<dbReference type="EMBL" id="CM001368">
    <property type="protein sequence ID" value="EHJ46722.1"/>
    <property type="molecule type" value="Genomic_DNA"/>
</dbReference>
<dbReference type="AlphaFoldDB" id="G7Q3T2"/>
<reference evidence="2" key="1">
    <citation type="journal article" date="2015" name="Genome Announc.">
        <title>High-Quality Draft Genome Sequence of Desulfovibrio carbinoliphilus FW-101-2B, an Organic Acid-Oxidizing Sulfate-Reducing Bacterium Isolated from Uranium(VI)-Contaminated Groundwater.</title>
        <authorList>
            <person name="Ramsay B.D."/>
            <person name="Hwang C."/>
            <person name="Woo H.L."/>
            <person name="Carroll S.L."/>
            <person name="Lucas S."/>
            <person name="Han J."/>
            <person name="Lapidus A.L."/>
            <person name="Cheng J.F."/>
            <person name="Goodwin L.A."/>
            <person name="Pitluck S."/>
            <person name="Peters L."/>
            <person name="Chertkov O."/>
            <person name="Held B."/>
            <person name="Detter J.C."/>
            <person name="Han C.S."/>
            <person name="Tapia R."/>
            <person name="Land M.L."/>
            <person name="Hauser L.J."/>
            <person name="Kyrpides N.C."/>
            <person name="Ivanova N.N."/>
            <person name="Mikhailova N."/>
            <person name="Pagani I."/>
            <person name="Woyke T."/>
            <person name="Arkin A.P."/>
            <person name="Dehal P."/>
            <person name="Chivian D."/>
            <person name="Criddle C.S."/>
            <person name="Wu W."/>
            <person name="Chakraborty R."/>
            <person name="Hazen T.C."/>
            <person name="Fields M.W."/>
        </authorList>
    </citation>
    <scope>NUCLEOTIDE SEQUENCE [LARGE SCALE GENOMIC DNA]</scope>
    <source>
        <strain evidence="2">FW-101-2B</strain>
    </source>
</reference>
<dbReference type="eggNOG" id="COG0461">
    <property type="taxonomic scope" value="Bacteria"/>
</dbReference>